<dbReference type="SUPFAM" id="SSF53335">
    <property type="entry name" value="S-adenosyl-L-methionine-dependent methyltransferases"/>
    <property type="match status" value="1"/>
</dbReference>
<accession>A0A319BMX8</accession>
<sequence length="393" mass="44045">MNYSPPTCHAALSLIGPDVGLCLQEKPLYKPEHATPFTEHPSQLRHVMEAKDLQPLGQTEPIVEPDESENAQKQSWAKPPPDPESNFESDADSDEASINSYETHQLDIYEENNRRYPNDSYHMPNDEPERTRLNIVHQIYLILLDGHLTAAPIVTNAPRVLDIGTGPGDWAIEMSHAYPHGTIIASDIGVFDNALGHVDLPNLSFHLDDARDEWAYDIPFDLIHLRGLSGAFPDWSFIYQQAFDHLAPGGYLEVADTDFAAETMIALPPNSYLRLFASALRSADYSAGYLRDLSHLQPALFRAQGFIDIDVREYTFPIGLWPESPHDRTVGKMGLIALLEGLESYSLRALTTTYGWVAEEVRELCDQVRAEILQGVYRISARVKIVTGRKPLT</sequence>
<proteinExistence type="predicted"/>
<organism evidence="2 3">
    <name type="scientific">Aspergillus vadensis (strain CBS 113365 / IMI 142717 / IBT 24658)</name>
    <dbReference type="NCBI Taxonomy" id="1448311"/>
    <lineage>
        <taxon>Eukaryota</taxon>
        <taxon>Fungi</taxon>
        <taxon>Dikarya</taxon>
        <taxon>Ascomycota</taxon>
        <taxon>Pezizomycotina</taxon>
        <taxon>Eurotiomycetes</taxon>
        <taxon>Eurotiomycetidae</taxon>
        <taxon>Eurotiales</taxon>
        <taxon>Aspergillaceae</taxon>
        <taxon>Aspergillus</taxon>
        <taxon>Aspergillus subgen. Circumdati</taxon>
    </lineage>
</organism>
<feature type="region of interest" description="Disordered" evidence="1">
    <location>
        <begin position="65"/>
        <end position="96"/>
    </location>
</feature>
<dbReference type="CDD" id="cd02440">
    <property type="entry name" value="AdoMet_MTases"/>
    <property type="match status" value="1"/>
</dbReference>
<dbReference type="GO" id="GO:0008168">
    <property type="term" value="F:methyltransferase activity"/>
    <property type="evidence" value="ECO:0007669"/>
    <property type="project" value="UniProtKB-KW"/>
</dbReference>
<gene>
    <name evidence="2" type="ORF">BO88DRAFT_420551</name>
</gene>
<dbReference type="EMBL" id="KZ821614">
    <property type="protein sequence ID" value="PYH74045.1"/>
    <property type="molecule type" value="Genomic_DNA"/>
</dbReference>
<feature type="compositionally biased region" description="Acidic residues" evidence="1">
    <location>
        <begin position="85"/>
        <end position="95"/>
    </location>
</feature>
<evidence type="ECO:0000313" key="2">
    <source>
        <dbReference type="EMBL" id="PYH74045.1"/>
    </source>
</evidence>
<dbReference type="RefSeq" id="XP_025567839.1">
    <property type="nucleotide sequence ID" value="XM_025708454.1"/>
</dbReference>
<dbReference type="PANTHER" id="PTHR43591">
    <property type="entry name" value="METHYLTRANSFERASE"/>
    <property type="match status" value="1"/>
</dbReference>
<dbReference type="GO" id="GO:0032259">
    <property type="term" value="P:methylation"/>
    <property type="evidence" value="ECO:0007669"/>
    <property type="project" value="UniProtKB-KW"/>
</dbReference>
<keyword evidence="3" id="KW-1185">Reference proteome</keyword>
<evidence type="ECO:0000313" key="3">
    <source>
        <dbReference type="Proteomes" id="UP000248405"/>
    </source>
</evidence>
<dbReference type="Pfam" id="PF13489">
    <property type="entry name" value="Methyltransf_23"/>
    <property type="match status" value="1"/>
</dbReference>
<evidence type="ECO:0000256" key="1">
    <source>
        <dbReference type="SAM" id="MobiDB-lite"/>
    </source>
</evidence>
<dbReference type="AlphaFoldDB" id="A0A319BMX8"/>
<keyword evidence="2" id="KW-0489">Methyltransferase</keyword>
<name>A0A319BMX8_ASPVC</name>
<dbReference type="OrthoDB" id="2013972at2759"/>
<dbReference type="Gene3D" id="3.40.50.150">
    <property type="entry name" value="Vaccinia Virus protein VP39"/>
    <property type="match status" value="1"/>
</dbReference>
<protein>
    <submittedName>
        <fullName evidence="2">TAM domain methyltransferase</fullName>
    </submittedName>
</protein>
<keyword evidence="2" id="KW-0808">Transferase</keyword>
<dbReference type="Proteomes" id="UP000248405">
    <property type="component" value="Unassembled WGS sequence"/>
</dbReference>
<dbReference type="GeneID" id="37213046"/>
<dbReference type="PANTHER" id="PTHR43591:SF10">
    <property type="entry name" value="ABC TRANSMEMBRANE TYPE-1 DOMAIN-CONTAINING PROTEIN-RELATED"/>
    <property type="match status" value="1"/>
</dbReference>
<dbReference type="InterPro" id="IPR029063">
    <property type="entry name" value="SAM-dependent_MTases_sf"/>
</dbReference>
<reference evidence="2" key="1">
    <citation type="submission" date="2016-12" db="EMBL/GenBank/DDBJ databases">
        <title>The genomes of Aspergillus section Nigri reveals drivers in fungal speciation.</title>
        <authorList>
            <consortium name="DOE Joint Genome Institute"/>
            <person name="Vesth T.C."/>
            <person name="Nybo J."/>
            <person name="Theobald S."/>
            <person name="Brandl J."/>
            <person name="Frisvad J.C."/>
            <person name="Nielsen K.F."/>
            <person name="Lyhne E.K."/>
            <person name="Kogle M.E."/>
            <person name="Kuo A."/>
            <person name="Riley R."/>
            <person name="Clum A."/>
            <person name="Nolan M."/>
            <person name="Lipzen A."/>
            <person name="Salamov A."/>
            <person name="Henrissat B."/>
            <person name="Wiebenga A."/>
            <person name="De Vries R.P."/>
            <person name="Grigoriev I.V."/>
            <person name="Mortensen U.H."/>
            <person name="Andersen M.R."/>
            <person name="Baker S.E."/>
        </authorList>
    </citation>
    <scope>NUCLEOTIDE SEQUENCE [LARGE SCALE GENOMIC DNA]</scope>
    <source>
        <strain evidence="2">CBS 113365</strain>
    </source>
</reference>